<evidence type="ECO:0000313" key="2">
    <source>
        <dbReference type="Proteomes" id="UP001234202"/>
    </source>
</evidence>
<comment type="caution">
    <text evidence="1">The sequence shown here is derived from an EMBL/GenBank/DDBJ whole genome shotgun (WGS) entry which is preliminary data.</text>
</comment>
<accession>A0ACC2XRW4</accession>
<reference evidence="1" key="1">
    <citation type="submission" date="2023-04" db="EMBL/GenBank/DDBJ databases">
        <title>Draft Genome sequencing of Naganishia species isolated from polar environments using Oxford Nanopore Technology.</title>
        <authorList>
            <person name="Leo P."/>
            <person name="Venkateswaran K."/>
        </authorList>
    </citation>
    <scope>NUCLEOTIDE SEQUENCE</scope>
    <source>
        <strain evidence="1">DBVPG 5303</strain>
    </source>
</reference>
<dbReference type="Proteomes" id="UP001234202">
    <property type="component" value="Unassembled WGS sequence"/>
</dbReference>
<evidence type="ECO:0000313" key="1">
    <source>
        <dbReference type="EMBL" id="KAJ9126760.1"/>
    </source>
</evidence>
<gene>
    <name evidence="1" type="ORF">QFC24_001791</name>
</gene>
<protein>
    <submittedName>
        <fullName evidence="1">Uncharacterized protein</fullName>
    </submittedName>
</protein>
<keyword evidence="2" id="KW-1185">Reference proteome</keyword>
<sequence length="136" mass="15383">MNTPPIWLTASMKAQQSKVSKQLTEEIQPMQHTTAKLYKTMAGQYTEKMLKKKVLDRALKQIVGLNKKQAKEERAIVAEMEQLRDRAKAKAEKLLDPAVLNAKFAKQKSASRTVPGDHSDMISISPEVSLSFQRWS</sequence>
<proteinExistence type="predicted"/>
<organism evidence="1 2">
    <name type="scientific">Naganishia onofrii</name>
    <dbReference type="NCBI Taxonomy" id="1851511"/>
    <lineage>
        <taxon>Eukaryota</taxon>
        <taxon>Fungi</taxon>
        <taxon>Dikarya</taxon>
        <taxon>Basidiomycota</taxon>
        <taxon>Agaricomycotina</taxon>
        <taxon>Tremellomycetes</taxon>
        <taxon>Filobasidiales</taxon>
        <taxon>Filobasidiaceae</taxon>
        <taxon>Naganishia</taxon>
    </lineage>
</organism>
<dbReference type="EMBL" id="JASBWV010000004">
    <property type="protein sequence ID" value="KAJ9126760.1"/>
    <property type="molecule type" value="Genomic_DNA"/>
</dbReference>
<name>A0ACC2XRW4_9TREE</name>